<protein>
    <submittedName>
        <fullName evidence="2">NAD(P)-dependent oxidoreductase</fullName>
    </submittedName>
</protein>
<evidence type="ECO:0000313" key="3">
    <source>
        <dbReference type="Proteomes" id="UP000515512"/>
    </source>
</evidence>
<dbReference type="SUPFAM" id="SSF51735">
    <property type="entry name" value="NAD(P)-binding Rossmann-fold domains"/>
    <property type="match status" value="1"/>
</dbReference>
<name>A0A7D6VE97_9NOCA</name>
<accession>A0A7D6VE97</accession>
<keyword evidence="3" id="KW-1185">Reference proteome</keyword>
<dbReference type="InterPro" id="IPR008927">
    <property type="entry name" value="6-PGluconate_DH-like_C_sf"/>
</dbReference>
<reference evidence="2 3" key="1">
    <citation type="submission" date="2020-07" db="EMBL/GenBank/DDBJ databases">
        <authorList>
            <person name="Zhuang K."/>
            <person name="Ran Y."/>
        </authorList>
    </citation>
    <scope>NUCLEOTIDE SEQUENCE [LARGE SCALE GENOMIC DNA]</scope>
    <source>
        <strain evidence="2 3">WCH-YHL-001</strain>
    </source>
</reference>
<dbReference type="PANTHER" id="PTHR43060:SF15">
    <property type="entry name" value="3-HYDROXYISOBUTYRATE DEHYDROGENASE-LIKE 1, MITOCHONDRIAL-RELATED"/>
    <property type="match status" value="1"/>
</dbReference>
<dbReference type="Gene3D" id="3.40.50.720">
    <property type="entry name" value="NAD(P)-binding Rossmann-like Domain"/>
    <property type="match status" value="1"/>
</dbReference>
<evidence type="ECO:0000313" key="2">
    <source>
        <dbReference type="EMBL" id="QLY28136.1"/>
    </source>
</evidence>
<dbReference type="KEGG" id="nhu:H0264_22375"/>
<feature type="domain" description="6-phosphogluconate dehydrogenase NADP-binding" evidence="1">
    <location>
        <begin position="1"/>
        <end position="142"/>
    </location>
</feature>
<dbReference type="InterPro" id="IPR036291">
    <property type="entry name" value="NAD(P)-bd_dom_sf"/>
</dbReference>
<dbReference type="Proteomes" id="UP000515512">
    <property type="component" value="Chromosome"/>
</dbReference>
<evidence type="ECO:0000259" key="1">
    <source>
        <dbReference type="Pfam" id="PF03446"/>
    </source>
</evidence>
<dbReference type="AlphaFoldDB" id="A0A7D6VE97"/>
<dbReference type="Gene3D" id="1.10.1040.10">
    <property type="entry name" value="N-(1-d-carboxylethyl)-l-norvaline Dehydrogenase, domain 2"/>
    <property type="match status" value="1"/>
</dbReference>
<dbReference type="PANTHER" id="PTHR43060">
    <property type="entry name" value="3-HYDROXYISOBUTYRATE DEHYDROGENASE-LIKE 1, MITOCHONDRIAL-RELATED"/>
    <property type="match status" value="1"/>
</dbReference>
<sequence>MVPHLLRAGHSVRVYDLVPERMADLVAQGAIGSADPADAARDADLVISAVMSADIPAAHLGPNGILSALRPGAVLAVLSTTTPAALQLISTAMPNGTHLADATLVGGVRYAAEAALTILLGGGDEAVTVAEPILAEFGEVVRVGPLGAGVACKLITNVVVMAAEAGLREALDLADFLEADYTTVINLLARGPMAAVVNRALDRENPRALRDSAEDFDTLLEAGGEDLLPISAAGRRRLWAAAEGDPDPVFYDLTTHRTALPRFRLIEGARR</sequence>
<proteinExistence type="predicted"/>
<dbReference type="GO" id="GO:0050661">
    <property type="term" value="F:NADP binding"/>
    <property type="evidence" value="ECO:0007669"/>
    <property type="project" value="InterPro"/>
</dbReference>
<organism evidence="2 3">
    <name type="scientific">Nocardia huaxiensis</name>
    <dbReference type="NCBI Taxonomy" id="2755382"/>
    <lineage>
        <taxon>Bacteria</taxon>
        <taxon>Bacillati</taxon>
        <taxon>Actinomycetota</taxon>
        <taxon>Actinomycetes</taxon>
        <taxon>Mycobacteriales</taxon>
        <taxon>Nocardiaceae</taxon>
        <taxon>Nocardia</taxon>
    </lineage>
</organism>
<dbReference type="SUPFAM" id="SSF48179">
    <property type="entry name" value="6-phosphogluconate dehydrogenase C-terminal domain-like"/>
    <property type="match status" value="1"/>
</dbReference>
<dbReference type="EMBL" id="CP059399">
    <property type="protein sequence ID" value="QLY28136.1"/>
    <property type="molecule type" value="Genomic_DNA"/>
</dbReference>
<dbReference type="InterPro" id="IPR006115">
    <property type="entry name" value="6PGDH_NADP-bd"/>
</dbReference>
<dbReference type="Pfam" id="PF03446">
    <property type="entry name" value="NAD_binding_2"/>
    <property type="match status" value="1"/>
</dbReference>
<gene>
    <name evidence="2" type="ORF">H0264_22375</name>
</gene>
<dbReference type="InterPro" id="IPR013328">
    <property type="entry name" value="6PGD_dom2"/>
</dbReference>